<feature type="transmembrane region" description="Helical" evidence="8">
    <location>
        <begin position="279"/>
        <end position="299"/>
    </location>
</feature>
<dbReference type="Pfam" id="PF06826">
    <property type="entry name" value="Asp-Al_Ex"/>
    <property type="match status" value="2"/>
</dbReference>
<evidence type="ECO:0000313" key="11">
    <source>
        <dbReference type="Proteomes" id="UP000196365"/>
    </source>
</evidence>
<proteinExistence type="inferred from homology"/>
<feature type="transmembrane region" description="Helical" evidence="8">
    <location>
        <begin position="225"/>
        <end position="245"/>
    </location>
</feature>
<feature type="transmembrane region" description="Helical" evidence="8">
    <location>
        <begin position="305"/>
        <end position="323"/>
    </location>
</feature>
<evidence type="ECO:0000256" key="5">
    <source>
        <dbReference type="ARBA" id="ARBA00022692"/>
    </source>
</evidence>
<dbReference type="GO" id="GO:0005886">
    <property type="term" value="C:plasma membrane"/>
    <property type="evidence" value="ECO:0007669"/>
    <property type="project" value="UniProtKB-SubCell"/>
</dbReference>
<feature type="transmembrane region" description="Helical" evidence="8">
    <location>
        <begin position="81"/>
        <end position="98"/>
    </location>
</feature>
<keyword evidence="7 8" id="KW-0472">Membrane</keyword>
<keyword evidence="3" id="KW-0813">Transport</keyword>
<keyword evidence="6 8" id="KW-1133">Transmembrane helix</keyword>
<evidence type="ECO:0000256" key="4">
    <source>
        <dbReference type="ARBA" id="ARBA00022475"/>
    </source>
</evidence>
<feature type="transmembrane region" description="Helical" evidence="8">
    <location>
        <begin position="429"/>
        <end position="450"/>
    </location>
</feature>
<feature type="transmembrane region" description="Helical" evidence="8">
    <location>
        <begin position="33"/>
        <end position="55"/>
    </location>
</feature>
<accession>A0A1T4L7J4</accession>
<organism evidence="10 11">
    <name type="scientific">Garciella nitratireducens DSM 15102</name>
    <dbReference type="NCBI Taxonomy" id="1121911"/>
    <lineage>
        <taxon>Bacteria</taxon>
        <taxon>Bacillati</taxon>
        <taxon>Bacillota</taxon>
        <taxon>Clostridia</taxon>
        <taxon>Eubacteriales</taxon>
        <taxon>Eubacteriaceae</taxon>
        <taxon>Garciella</taxon>
    </lineage>
</organism>
<feature type="transmembrane region" description="Helical" evidence="8">
    <location>
        <begin position="6"/>
        <end position="26"/>
    </location>
</feature>
<sequence>MLDVTVWLTSPFVLMFIAVITGLLFGRIKFGRFNFGTSGALFTGIAISWFVVSYVRNIPKGTSGYDAGQKMMNAGVISNELFNLFLILFVCAVGLLAAKDMNVVLKKYGAKFIALGILITFGGAVATYGMTLLSKDSNPYEVAGVYTGSMTSSPGLAAAIEAAKDHATNKMENFNMLDSQEQVKIAKDLGISKKEIQGGNIELTEEQKSQFIINAEGGIGAGHAIAYPFGVIIVILFVNFVPTIFKIDIEKERENYRKEMEVARQSANIKEIKPVKFDLVAFVFTCFIGYTVGSINVPMGPLGNFSLGATGGVLIVALLFGYIGKFGPFTFRMDDQILGVIRELGLAFFLAIVGLKYGYVVVDSFAHSGAYLALIGIVVGLVAVIIGFIVGYYILKLNWLMLSGAICGGMTSTPGLGAAIDAAKGDEPAAGYGATYPFALLGMVIFSIILHQLPM</sequence>
<feature type="domain" description="YidE/YbjL duplication" evidence="9">
    <location>
        <begin position="15"/>
        <end position="241"/>
    </location>
</feature>
<feature type="transmembrane region" description="Helical" evidence="8">
    <location>
        <begin position="344"/>
        <end position="362"/>
    </location>
</feature>
<evidence type="ECO:0000256" key="1">
    <source>
        <dbReference type="ARBA" id="ARBA00004651"/>
    </source>
</evidence>
<protein>
    <submittedName>
        <fullName evidence="10">Putative transport protein</fullName>
    </submittedName>
</protein>
<evidence type="ECO:0000256" key="3">
    <source>
        <dbReference type="ARBA" id="ARBA00022448"/>
    </source>
</evidence>
<reference evidence="10 11" key="1">
    <citation type="submission" date="2017-02" db="EMBL/GenBank/DDBJ databases">
        <authorList>
            <person name="Peterson S.W."/>
        </authorList>
    </citation>
    <scope>NUCLEOTIDE SEQUENCE [LARGE SCALE GENOMIC DNA]</scope>
    <source>
        <strain evidence="10 11">DSM 15102</strain>
    </source>
</reference>
<dbReference type="NCBIfam" id="TIGR01625">
    <property type="entry name" value="YidE_YbjL_dupl"/>
    <property type="match status" value="1"/>
</dbReference>
<name>A0A1T4L7J4_9FIRM</name>
<keyword evidence="5 8" id="KW-0812">Transmembrane</keyword>
<gene>
    <name evidence="10" type="ORF">SAMN02745973_00877</name>
</gene>
<dbReference type="InterPro" id="IPR006512">
    <property type="entry name" value="YidE_YbjL"/>
</dbReference>
<comment type="similarity">
    <text evidence="2">Belongs to the AAE transporter (TC 2.A.81) family.</text>
</comment>
<dbReference type="InterPro" id="IPR050144">
    <property type="entry name" value="AAE_transporter"/>
</dbReference>
<dbReference type="RefSeq" id="WP_242960203.1">
    <property type="nucleotide sequence ID" value="NZ_FUWV01000003.1"/>
</dbReference>
<dbReference type="Proteomes" id="UP000196365">
    <property type="component" value="Unassembled WGS sequence"/>
</dbReference>
<evidence type="ECO:0000256" key="2">
    <source>
        <dbReference type="ARBA" id="ARBA00009854"/>
    </source>
</evidence>
<evidence type="ECO:0000259" key="9">
    <source>
        <dbReference type="Pfam" id="PF06826"/>
    </source>
</evidence>
<keyword evidence="4" id="KW-1003">Cell membrane</keyword>
<evidence type="ECO:0000256" key="7">
    <source>
        <dbReference type="ARBA" id="ARBA00023136"/>
    </source>
</evidence>
<evidence type="ECO:0000256" key="6">
    <source>
        <dbReference type="ARBA" id="ARBA00022989"/>
    </source>
</evidence>
<keyword evidence="11" id="KW-1185">Reference proteome</keyword>
<dbReference type="PANTHER" id="PTHR30445:SF3">
    <property type="entry name" value="TRANSPORT PROTEIN YIDE-RELATED"/>
    <property type="match status" value="1"/>
</dbReference>
<dbReference type="PANTHER" id="PTHR30445">
    <property type="entry name" value="K(+)_H(+) ANTIPORTER SUBUNIT KHTT"/>
    <property type="match status" value="1"/>
</dbReference>
<dbReference type="EMBL" id="FUWV01000003">
    <property type="protein sequence ID" value="SJZ50567.1"/>
    <property type="molecule type" value="Genomic_DNA"/>
</dbReference>
<feature type="domain" description="YidE/YbjL duplication" evidence="9">
    <location>
        <begin position="282"/>
        <end position="451"/>
    </location>
</feature>
<comment type="subcellular location">
    <subcellularLocation>
        <location evidence="1">Cell membrane</location>
        <topology evidence="1">Multi-pass membrane protein</topology>
    </subcellularLocation>
</comment>
<evidence type="ECO:0000256" key="8">
    <source>
        <dbReference type="SAM" id="Phobius"/>
    </source>
</evidence>
<feature type="transmembrane region" description="Helical" evidence="8">
    <location>
        <begin position="110"/>
        <end position="130"/>
    </location>
</feature>
<feature type="transmembrane region" description="Helical" evidence="8">
    <location>
        <begin position="402"/>
        <end position="423"/>
    </location>
</feature>
<feature type="transmembrane region" description="Helical" evidence="8">
    <location>
        <begin position="368"/>
        <end position="395"/>
    </location>
</feature>
<dbReference type="AlphaFoldDB" id="A0A1T4L7J4"/>
<evidence type="ECO:0000313" key="10">
    <source>
        <dbReference type="EMBL" id="SJZ50567.1"/>
    </source>
</evidence>